<keyword evidence="16" id="KW-1185">Reference proteome</keyword>
<evidence type="ECO:0000259" key="14">
    <source>
        <dbReference type="PROSITE" id="PS50075"/>
    </source>
</evidence>
<evidence type="ECO:0000256" key="11">
    <source>
        <dbReference type="PIRSR" id="PIRSR605511-2"/>
    </source>
</evidence>
<accession>A0A409XD00</accession>
<dbReference type="Pfam" id="PF01196">
    <property type="entry name" value="Ribosomal_L17"/>
    <property type="match status" value="1"/>
</dbReference>
<keyword evidence="9 13" id="KW-0275">Fatty acid biosynthesis</keyword>
<keyword evidence="12" id="KW-0687">Ribonucleoprotein</keyword>
<dbReference type="EMBL" id="NHYD01002055">
    <property type="protein sequence ID" value="PPQ88653.1"/>
    <property type="molecule type" value="Genomic_DNA"/>
</dbReference>
<evidence type="ECO:0000256" key="13">
    <source>
        <dbReference type="RuleBase" id="RU000722"/>
    </source>
</evidence>
<dbReference type="InterPro" id="IPR036373">
    <property type="entry name" value="Ribosomal_bL17_sf"/>
</dbReference>
<dbReference type="FunFam" id="1.10.1200.10:FF:000003">
    <property type="entry name" value="Acyl carrier protein"/>
    <property type="match status" value="1"/>
</dbReference>
<dbReference type="InterPro" id="IPR047859">
    <property type="entry name" value="Ribosomal_bL17_CS"/>
</dbReference>
<dbReference type="NCBIfam" id="TIGR00059">
    <property type="entry name" value="L17"/>
    <property type="match status" value="1"/>
</dbReference>
<comment type="caution">
    <text evidence="15">The sequence shown here is derived from an EMBL/GenBank/DDBJ whole genome shotgun (WGS) entry which is preliminary data.</text>
</comment>
<keyword evidence="11" id="KW-0862">Zinc</keyword>
<feature type="active site" description="Proton donor/acceptor" evidence="10">
    <location>
        <position position="298"/>
    </location>
</feature>
<keyword evidence="12" id="KW-0689">Ribosomal protein</keyword>
<evidence type="ECO:0000256" key="10">
    <source>
        <dbReference type="PIRSR" id="PIRSR605511-1"/>
    </source>
</evidence>
<dbReference type="GO" id="GO:0005509">
    <property type="term" value="F:calcium ion binding"/>
    <property type="evidence" value="ECO:0007669"/>
    <property type="project" value="TreeGrafter"/>
</dbReference>
<evidence type="ECO:0000256" key="5">
    <source>
        <dbReference type="ARBA" id="ARBA00022516"/>
    </source>
</evidence>
<reference evidence="15 16" key="1">
    <citation type="journal article" date="2018" name="Evol. Lett.">
        <title>Horizontal gene cluster transfer increased hallucinogenic mushroom diversity.</title>
        <authorList>
            <person name="Reynolds H.T."/>
            <person name="Vijayakumar V."/>
            <person name="Gluck-Thaler E."/>
            <person name="Korotkin H.B."/>
            <person name="Matheny P.B."/>
            <person name="Slot J.C."/>
        </authorList>
    </citation>
    <scope>NUCLEOTIDE SEQUENCE [LARGE SCALE GENOMIC DNA]</scope>
    <source>
        <strain evidence="15 16">2631</strain>
    </source>
</reference>
<dbReference type="Gene3D" id="3.90.1030.10">
    <property type="entry name" value="Ribosomal protein L17"/>
    <property type="match status" value="1"/>
</dbReference>
<dbReference type="PROSITE" id="PS50075">
    <property type="entry name" value="CARRIER"/>
    <property type="match status" value="1"/>
</dbReference>
<dbReference type="OrthoDB" id="423498at2759"/>
<comment type="similarity">
    <text evidence="3">Belongs to the acyl carrier protein (ACP) family.</text>
</comment>
<dbReference type="InterPro" id="IPR036736">
    <property type="entry name" value="ACP-like_sf"/>
</dbReference>
<dbReference type="InterPro" id="IPR013658">
    <property type="entry name" value="SGL"/>
</dbReference>
<dbReference type="SUPFAM" id="SSF63829">
    <property type="entry name" value="Calcium-dependent phosphotriesterase"/>
    <property type="match status" value="1"/>
</dbReference>
<evidence type="ECO:0000256" key="8">
    <source>
        <dbReference type="ARBA" id="ARBA00023098"/>
    </source>
</evidence>
<evidence type="ECO:0000256" key="4">
    <source>
        <dbReference type="ARBA" id="ARBA00022450"/>
    </source>
</evidence>
<dbReference type="GO" id="GO:0099128">
    <property type="term" value="C:mitochondrial [2Fe-2S] assembly complex"/>
    <property type="evidence" value="ECO:0007669"/>
    <property type="project" value="UniProtKB-ARBA"/>
</dbReference>
<dbReference type="NCBIfam" id="NF002148">
    <property type="entry name" value="PRK00982.1-2"/>
    <property type="match status" value="1"/>
</dbReference>
<dbReference type="PROSITE" id="PS01167">
    <property type="entry name" value="RIBOSOMAL_L17"/>
    <property type="match status" value="1"/>
</dbReference>
<dbReference type="PANTHER" id="PTHR10907">
    <property type="entry name" value="REGUCALCIN"/>
    <property type="match status" value="1"/>
</dbReference>
<evidence type="ECO:0000256" key="6">
    <source>
        <dbReference type="ARBA" id="ARBA00022553"/>
    </source>
</evidence>
<feature type="binding site" evidence="11">
    <location>
        <position position="205"/>
    </location>
    <ligand>
        <name>substrate</name>
    </ligand>
</feature>
<dbReference type="InterPro" id="IPR011042">
    <property type="entry name" value="6-blade_b-propeller_TolB-like"/>
</dbReference>
<dbReference type="GO" id="GO:1990904">
    <property type="term" value="C:ribonucleoprotein complex"/>
    <property type="evidence" value="ECO:0007669"/>
    <property type="project" value="UniProtKB-KW"/>
</dbReference>
<dbReference type="HAMAP" id="MF_01217">
    <property type="entry name" value="Acyl_carrier"/>
    <property type="match status" value="1"/>
</dbReference>
<comment type="pathway">
    <text evidence="1">Lipid metabolism; fatty acid biosynthesis.</text>
</comment>
<dbReference type="STRING" id="93625.A0A409XD00"/>
<protein>
    <recommendedName>
        <fullName evidence="13">Acyl carrier protein</fullName>
    </recommendedName>
</protein>
<comment type="similarity">
    <text evidence="12">Belongs to the bacterial ribosomal protein bL17 family.</text>
</comment>
<name>A0A409XD00_PSICY</name>
<comment type="cofactor">
    <cofactor evidence="11">
        <name>Zn(2+)</name>
        <dbReference type="ChEBI" id="CHEBI:29105"/>
    </cofactor>
    <text evidence="11">Binds 1 divalent metal cation per subunit.</text>
</comment>
<evidence type="ECO:0000256" key="1">
    <source>
        <dbReference type="ARBA" id="ARBA00005194"/>
    </source>
</evidence>
<dbReference type="Pfam" id="PF08450">
    <property type="entry name" value="SGL"/>
    <property type="match status" value="1"/>
</dbReference>
<dbReference type="InParanoid" id="A0A409XD00"/>
<keyword evidence="8" id="KW-0443">Lipid metabolism</keyword>
<keyword evidence="6" id="KW-0597">Phosphoprotein</keyword>
<evidence type="ECO:0000313" key="16">
    <source>
        <dbReference type="Proteomes" id="UP000283269"/>
    </source>
</evidence>
<keyword evidence="11" id="KW-0479">Metal-binding</keyword>
<evidence type="ECO:0000256" key="12">
    <source>
        <dbReference type="RuleBase" id="RU000660"/>
    </source>
</evidence>
<dbReference type="NCBIfam" id="TIGR00517">
    <property type="entry name" value="acyl_carrier"/>
    <property type="match status" value="1"/>
</dbReference>
<dbReference type="GO" id="GO:0006412">
    <property type="term" value="P:translation"/>
    <property type="evidence" value="ECO:0007669"/>
    <property type="project" value="InterPro"/>
</dbReference>
<evidence type="ECO:0000256" key="9">
    <source>
        <dbReference type="ARBA" id="ARBA00023160"/>
    </source>
</evidence>
<dbReference type="GO" id="GO:0004341">
    <property type="term" value="F:gluconolactonase activity"/>
    <property type="evidence" value="ECO:0007669"/>
    <property type="project" value="TreeGrafter"/>
</dbReference>
<dbReference type="Proteomes" id="UP000283269">
    <property type="component" value="Unassembled WGS sequence"/>
</dbReference>
<proteinExistence type="inferred from homology"/>
<gene>
    <name evidence="15" type="ORF">CVT25_010229</name>
</gene>
<dbReference type="AlphaFoldDB" id="A0A409XD00"/>
<sequence length="658" mass="72827">MSLARLIPRAAAISCIARTTPTLQTRWIPRAMYSAGGPLSKDVITSRILETLKGYEKINPAKLTTSASFSKDLGLDSLDAVEVMMAVEEEFSIEIPDAEADEITTVQQAIDYIAKSPEGPVYDPSTSLLHFVDISEKKVFHVNILNCETSFEEYDEAVCCLALRRDAAGLACAAAQGFALLKGDSKISYLYKPLSSEYTPFTRFNDGGCDSKGRFFAGTLYNKEEGIPGQLYKYDPATSSCKIDSNGLGWSADEKTFYFTDSLVNKIYAYDYNEGELSNKRVFVDAIEKGFAEKTYCDGLCVDDAGGVWSARWGGSRIVRFDKEGSIDFQLLFPTALNITSCCFGGPKNDIMFVTTAHCGAIGGDASLQQNYPDSGHIFQVDLSSLFQGVQRGQFAGNLVTSLFEHEQIKTTLPKARDTARLAEKIITMGKKGDNGARERASAFLLKPTALSKLFSTFAQRYAERPGGYTRIHKFGNRQGDNAPHAILELVDNPRDLRWEMTSRAIGWELLKDKLRTARPEQILNDGGDKALQVLRLERKMDVKEKGVLRSKTRWNVQKILRYRGADAITALSKKASTYADELLATPLAYKSVHDDLKEQNSLTPAPRRRAGYKRIGEERPALVVARGALAQGVTPSRRKKAPVYSMENALTEGFKYP</sequence>
<dbReference type="SUPFAM" id="SSF47336">
    <property type="entry name" value="ACP-like"/>
    <property type="match status" value="1"/>
</dbReference>
<dbReference type="Pfam" id="PF00550">
    <property type="entry name" value="PP-binding"/>
    <property type="match status" value="1"/>
</dbReference>
<dbReference type="InterPro" id="IPR003231">
    <property type="entry name" value="ACP"/>
</dbReference>
<dbReference type="GO" id="GO:0019853">
    <property type="term" value="P:L-ascorbic acid biosynthetic process"/>
    <property type="evidence" value="ECO:0007669"/>
    <property type="project" value="TreeGrafter"/>
</dbReference>
<organism evidence="15 16">
    <name type="scientific">Psilocybe cyanescens</name>
    <dbReference type="NCBI Taxonomy" id="93625"/>
    <lineage>
        <taxon>Eukaryota</taxon>
        <taxon>Fungi</taxon>
        <taxon>Dikarya</taxon>
        <taxon>Basidiomycota</taxon>
        <taxon>Agaricomycotina</taxon>
        <taxon>Agaricomycetes</taxon>
        <taxon>Agaricomycetidae</taxon>
        <taxon>Agaricales</taxon>
        <taxon>Agaricineae</taxon>
        <taxon>Strophariaceae</taxon>
        <taxon>Psilocybe</taxon>
    </lineage>
</organism>
<keyword evidence="7" id="KW-0276">Fatty acid metabolism</keyword>
<feature type="domain" description="Carrier" evidence="14">
    <location>
        <begin position="42"/>
        <end position="117"/>
    </location>
</feature>
<keyword evidence="5 13" id="KW-0444">Lipid biosynthesis</keyword>
<dbReference type="GO" id="GO:0003735">
    <property type="term" value="F:structural constituent of ribosome"/>
    <property type="evidence" value="ECO:0007669"/>
    <property type="project" value="InterPro"/>
</dbReference>
<evidence type="ECO:0000256" key="7">
    <source>
        <dbReference type="ARBA" id="ARBA00022832"/>
    </source>
</evidence>
<dbReference type="PANTHER" id="PTHR10907:SF47">
    <property type="entry name" value="REGUCALCIN"/>
    <property type="match status" value="1"/>
</dbReference>
<dbReference type="InterPro" id="IPR009081">
    <property type="entry name" value="PP-bd_ACP"/>
</dbReference>
<evidence type="ECO:0000313" key="15">
    <source>
        <dbReference type="EMBL" id="PPQ88653.1"/>
    </source>
</evidence>
<dbReference type="Gene3D" id="2.120.10.30">
    <property type="entry name" value="TolB, C-terminal domain"/>
    <property type="match status" value="1"/>
</dbReference>
<dbReference type="GO" id="GO:0005840">
    <property type="term" value="C:ribosome"/>
    <property type="evidence" value="ECO:0007669"/>
    <property type="project" value="UniProtKB-KW"/>
</dbReference>
<dbReference type="InterPro" id="IPR005511">
    <property type="entry name" value="SMP-30"/>
</dbReference>
<evidence type="ECO:0000256" key="3">
    <source>
        <dbReference type="ARBA" id="ARBA00010930"/>
    </source>
</evidence>
<feature type="binding site" evidence="11">
    <location>
        <position position="298"/>
    </location>
    <ligand>
        <name>a divalent metal cation</name>
        <dbReference type="ChEBI" id="CHEBI:60240"/>
    </ligand>
</feature>
<dbReference type="PRINTS" id="PR01790">
    <property type="entry name" value="SMP30FAMILY"/>
</dbReference>
<keyword evidence="4 13" id="KW-0596">Phosphopantetheine</keyword>
<dbReference type="SUPFAM" id="SSF64263">
    <property type="entry name" value="Prokaryotic ribosomal protein L17"/>
    <property type="match status" value="1"/>
</dbReference>
<comment type="function">
    <text evidence="13">Carrier of the growing fatty acid chain in fatty acid biosynthesis.</text>
</comment>
<comment type="similarity">
    <text evidence="2">Belongs to the SMP-30/CGR1 family.</text>
</comment>
<evidence type="ECO:0000256" key="2">
    <source>
        <dbReference type="ARBA" id="ARBA00008853"/>
    </source>
</evidence>
<feature type="binding site" evidence="11">
    <location>
        <position position="118"/>
    </location>
    <ligand>
        <name>a divalent metal cation</name>
        <dbReference type="ChEBI" id="CHEBI:60240"/>
    </ligand>
</feature>
<feature type="binding site" evidence="11">
    <location>
        <position position="203"/>
    </location>
    <ligand>
        <name>substrate</name>
    </ligand>
</feature>
<feature type="binding site" evidence="11">
    <location>
        <position position="246"/>
    </location>
    <ligand>
        <name>a divalent metal cation</name>
        <dbReference type="ChEBI" id="CHEBI:60240"/>
    </ligand>
</feature>
<dbReference type="InterPro" id="IPR000456">
    <property type="entry name" value="Ribosomal_bL17"/>
</dbReference>
<dbReference type="Gene3D" id="1.10.1200.10">
    <property type="entry name" value="ACP-like"/>
    <property type="match status" value="1"/>
</dbReference>
<dbReference type="GO" id="GO:0006633">
    <property type="term" value="P:fatty acid biosynthetic process"/>
    <property type="evidence" value="ECO:0007669"/>
    <property type="project" value="UniProtKB-KW"/>
</dbReference>